<dbReference type="PANTHER" id="PTHR10797">
    <property type="entry name" value="CCR4-NOT TRANSCRIPTION COMPLEX SUBUNIT"/>
    <property type="match status" value="1"/>
</dbReference>
<comment type="catalytic activity">
    <reaction evidence="1">
        <text>Exonucleolytic cleavage of poly(A) to 5'-AMP.</text>
        <dbReference type="EC" id="3.1.13.4"/>
    </reaction>
</comment>
<organism evidence="15 16">
    <name type="scientific">Hypsibius exemplaris</name>
    <name type="common">Freshwater tardigrade</name>
    <dbReference type="NCBI Taxonomy" id="2072580"/>
    <lineage>
        <taxon>Eukaryota</taxon>
        <taxon>Metazoa</taxon>
        <taxon>Ecdysozoa</taxon>
        <taxon>Tardigrada</taxon>
        <taxon>Eutardigrada</taxon>
        <taxon>Parachela</taxon>
        <taxon>Hypsibioidea</taxon>
        <taxon>Hypsibiidae</taxon>
        <taxon>Hypsibius</taxon>
    </lineage>
</organism>
<evidence type="ECO:0000313" key="15">
    <source>
        <dbReference type="EMBL" id="OWA51684.1"/>
    </source>
</evidence>
<evidence type="ECO:0000256" key="9">
    <source>
        <dbReference type="ARBA" id="ARBA00022801"/>
    </source>
</evidence>
<keyword evidence="13" id="KW-0804">Transcription</keyword>
<keyword evidence="9" id="KW-0378">Hydrolase</keyword>
<dbReference type="GO" id="GO:0005634">
    <property type="term" value="C:nucleus"/>
    <property type="evidence" value="ECO:0007669"/>
    <property type="project" value="UniProtKB-SubCell"/>
</dbReference>
<keyword evidence="16" id="KW-1185">Reference proteome</keyword>
<dbReference type="SUPFAM" id="SSF53098">
    <property type="entry name" value="Ribonuclease H-like"/>
    <property type="match status" value="1"/>
</dbReference>
<evidence type="ECO:0000256" key="6">
    <source>
        <dbReference type="ARBA" id="ARBA00022490"/>
    </source>
</evidence>
<evidence type="ECO:0000256" key="14">
    <source>
        <dbReference type="ARBA" id="ARBA00023242"/>
    </source>
</evidence>
<dbReference type="Pfam" id="PF04857">
    <property type="entry name" value="CAF1"/>
    <property type="match status" value="2"/>
</dbReference>
<gene>
    <name evidence="15" type="ORF">BV898_16157</name>
</gene>
<sequence>MDSSHFMNRTVSFFTSSSSTPSGMPLPVHFILPTVASSSMVVQNVNCYNLEEEMQKISKLASKYPYIAIDTEFPGTLDIPMGTFETCADYEYALFKSNVDRMNIIQLGLSFFDEDGCQPGPIHTWQFNFRFNLEDELYAEDSIQMLEASGIDFAEHQTAGIEPNHFAERLVTSGIVCNETIRFLTFHSAYDFGYLYKLLEGKPTLPPTEAGFLDVIRMYFPKVFDIKYMLKDFPSPKLKGGLQDLADSFRLVRTGNQHQAGSDSALTGSLFFRLKRDVLPVRLDPFLGHIYGLSGVLALDRVRRLDNVIIRKNADGSLLLPTAFYGIKEPMMQAATSEPARQYIPHPSGLFSGMGVSHVATAEEYTSPYAKLAALVKQQQPPLPSFPHSHSMPALPHHFTSASSSGGYPTYGHDGTVYYA</sequence>
<evidence type="ECO:0000256" key="8">
    <source>
        <dbReference type="ARBA" id="ARBA00022723"/>
    </source>
</evidence>
<dbReference type="GO" id="GO:0003723">
    <property type="term" value="F:RNA binding"/>
    <property type="evidence" value="ECO:0007669"/>
    <property type="project" value="UniProtKB-KW"/>
</dbReference>
<dbReference type="GO" id="GO:0046872">
    <property type="term" value="F:metal ion binding"/>
    <property type="evidence" value="ECO:0007669"/>
    <property type="project" value="UniProtKB-KW"/>
</dbReference>
<evidence type="ECO:0000256" key="7">
    <source>
        <dbReference type="ARBA" id="ARBA00022722"/>
    </source>
</evidence>
<comment type="caution">
    <text evidence="15">The sequence shown here is derived from an EMBL/GenBank/DDBJ whole genome shotgun (WGS) entry which is preliminary data.</text>
</comment>
<dbReference type="InterPro" id="IPR006941">
    <property type="entry name" value="RNase_CAF1"/>
</dbReference>
<evidence type="ECO:0000256" key="5">
    <source>
        <dbReference type="ARBA" id="ARBA00012161"/>
    </source>
</evidence>
<dbReference type="GO" id="GO:0004535">
    <property type="term" value="F:poly(A)-specific ribonuclease activity"/>
    <property type="evidence" value="ECO:0007669"/>
    <property type="project" value="UniProtKB-EC"/>
</dbReference>
<accession>A0A9X6NLG2</accession>
<evidence type="ECO:0000256" key="11">
    <source>
        <dbReference type="ARBA" id="ARBA00022884"/>
    </source>
</evidence>
<dbReference type="InterPro" id="IPR012337">
    <property type="entry name" value="RNaseH-like_sf"/>
</dbReference>
<comment type="similarity">
    <text evidence="4">Belongs to the CAF1 family.</text>
</comment>
<dbReference type="EC" id="3.1.13.4" evidence="5"/>
<keyword evidence="11" id="KW-0694">RNA-binding</keyword>
<name>A0A9X6NLG2_HYPEX</name>
<keyword evidence="8" id="KW-0479">Metal-binding</keyword>
<dbReference type="InterPro" id="IPR039637">
    <property type="entry name" value="CNOT7/CNOT8/Pop2"/>
</dbReference>
<dbReference type="Proteomes" id="UP000192578">
    <property type="component" value="Unassembled WGS sequence"/>
</dbReference>
<evidence type="ECO:0000256" key="3">
    <source>
        <dbReference type="ARBA" id="ARBA00004496"/>
    </source>
</evidence>
<dbReference type="InterPro" id="IPR036397">
    <property type="entry name" value="RNaseH_sf"/>
</dbReference>
<dbReference type="GO" id="GO:0005737">
    <property type="term" value="C:cytoplasm"/>
    <property type="evidence" value="ECO:0007669"/>
    <property type="project" value="UniProtKB-SubCell"/>
</dbReference>
<protein>
    <recommendedName>
        <fullName evidence="5">poly(A)-specific ribonuclease</fullName>
        <ecNumber evidence="5">3.1.13.4</ecNumber>
    </recommendedName>
</protein>
<evidence type="ECO:0000256" key="10">
    <source>
        <dbReference type="ARBA" id="ARBA00022839"/>
    </source>
</evidence>
<dbReference type="OrthoDB" id="1164111at2759"/>
<keyword evidence="10" id="KW-0269">Exonuclease</keyword>
<dbReference type="AlphaFoldDB" id="A0A9X6NLG2"/>
<comment type="subcellular location">
    <subcellularLocation>
        <location evidence="3">Cytoplasm</location>
    </subcellularLocation>
    <subcellularLocation>
        <location evidence="2">Nucleus</location>
    </subcellularLocation>
</comment>
<evidence type="ECO:0000256" key="13">
    <source>
        <dbReference type="ARBA" id="ARBA00023163"/>
    </source>
</evidence>
<keyword evidence="14" id="KW-0539">Nucleus</keyword>
<dbReference type="EMBL" id="MTYJ01000235">
    <property type="protein sequence ID" value="OWA51684.1"/>
    <property type="molecule type" value="Genomic_DNA"/>
</dbReference>
<keyword evidence="7" id="KW-0540">Nuclease</keyword>
<keyword evidence="6" id="KW-0963">Cytoplasm</keyword>
<reference evidence="16" key="1">
    <citation type="submission" date="2017-01" db="EMBL/GenBank/DDBJ databases">
        <title>Comparative genomics of anhydrobiosis in the tardigrade Hypsibius dujardini.</title>
        <authorList>
            <person name="Yoshida Y."/>
            <person name="Koutsovoulos G."/>
            <person name="Laetsch D."/>
            <person name="Stevens L."/>
            <person name="Kumar S."/>
            <person name="Horikawa D."/>
            <person name="Ishino K."/>
            <person name="Komine S."/>
            <person name="Tomita M."/>
            <person name="Blaxter M."/>
            <person name="Arakawa K."/>
        </authorList>
    </citation>
    <scope>NUCLEOTIDE SEQUENCE [LARGE SCALE GENOMIC DNA]</scope>
    <source>
        <strain evidence="16">Z151</strain>
    </source>
</reference>
<proteinExistence type="inferred from homology"/>
<evidence type="ECO:0000256" key="12">
    <source>
        <dbReference type="ARBA" id="ARBA00023015"/>
    </source>
</evidence>
<evidence type="ECO:0000256" key="2">
    <source>
        <dbReference type="ARBA" id="ARBA00004123"/>
    </source>
</evidence>
<evidence type="ECO:0000313" key="16">
    <source>
        <dbReference type="Proteomes" id="UP000192578"/>
    </source>
</evidence>
<evidence type="ECO:0000256" key="1">
    <source>
        <dbReference type="ARBA" id="ARBA00001663"/>
    </source>
</evidence>
<dbReference type="GO" id="GO:0030014">
    <property type="term" value="C:CCR4-NOT complex"/>
    <property type="evidence" value="ECO:0007669"/>
    <property type="project" value="InterPro"/>
</dbReference>
<keyword evidence="12" id="KW-0805">Transcription regulation</keyword>
<evidence type="ECO:0000256" key="4">
    <source>
        <dbReference type="ARBA" id="ARBA00008372"/>
    </source>
</evidence>
<dbReference type="Gene3D" id="3.30.420.10">
    <property type="entry name" value="Ribonuclease H-like superfamily/Ribonuclease H"/>
    <property type="match status" value="1"/>
</dbReference>